<evidence type="ECO:0000256" key="3">
    <source>
        <dbReference type="ARBA" id="ARBA00022723"/>
    </source>
</evidence>
<keyword evidence="6 8" id="KW-1133">Transmembrane helix</keyword>
<dbReference type="PANTHER" id="PTHR46283">
    <property type="entry name" value="E3 UBIQUITIN-PROTEIN LIGASE MARCH5"/>
    <property type="match status" value="1"/>
</dbReference>
<evidence type="ECO:0000313" key="10">
    <source>
        <dbReference type="EMBL" id="CAG8388027.1"/>
    </source>
</evidence>
<gene>
    <name evidence="10" type="ORF">PSALAMII_LOCUS6429</name>
</gene>
<keyword evidence="7 8" id="KW-0472">Membrane</keyword>
<evidence type="ECO:0000256" key="5">
    <source>
        <dbReference type="ARBA" id="ARBA00022833"/>
    </source>
</evidence>
<dbReference type="GO" id="GO:0016020">
    <property type="term" value="C:membrane"/>
    <property type="evidence" value="ECO:0007669"/>
    <property type="project" value="UniProtKB-SubCell"/>
</dbReference>
<evidence type="ECO:0000256" key="8">
    <source>
        <dbReference type="SAM" id="Phobius"/>
    </source>
</evidence>
<evidence type="ECO:0000256" key="1">
    <source>
        <dbReference type="ARBA" id="ARBA00004141"/>
    </source>
</evidence>
<dbReference type="GO" id="GO:0008270">
    <property type="term" value="F:zinc ion binding"/>
    <property type="evidence" value="ECO:0007669"/>
    <property type="project" value="UniProtKB-KW"/>
</dbReference>
<evidence type="ECO:0000256" key="2">
    <source>
        <dbReference type="ARBA" id="ARBA00022692"/>
    </source>
</evidence>
<evidence type="ECO:0000256" key="4">
    <source>
        <dbReference type="ARBA" id="ARBA00022771"/>
    </source>
</evidence>
<dbReference type="AlphaFoldDB" id="A0A9W4JEU3"/>
<feature type="transmembrane region" description="Helical" evidence="8">
    <location>
        <begin position="299"/>
        <end position="321"/>
    </location>
</feature>
<reference evidence="10" key="1">
    <citation type="submission" date="2021-07" db="EMBL/GenBank/DDBJ databases">
        <authorList>
            <person name="Branca A.L. A."/>
        </authorList>
    </citation>
    <scope>NUCLEOTIDE SEQUENCE</scope>
</reference>
<evidence type="ECO:0000256" key="6">
    <source>
        <dbReference type="ARBA" id="ARBA00022989"/>
    </source>
</evidence>
<comment type="subcellular location">
    <subcellularLocation>
        <location evidence="1">Membrane</location>
        <topology evidence="1">Multi-pass membrane protein</topology>
    </subcellularLocation>
</comment>
<evidence type="ECO:0000256" key="7">
    <source>
        <dbReference type="ARBA" id="ARBA00023136"/>
    </source>
</evidence>
<evidence type="ECO:0000313" key="11">
    <source>
        <dbReference type="Proteomes" id="UP001152649"/>
    </source>
</evidence>
<dbReference type="PROSITE" id="PS51292">
    <property type="entry name" value="ZF_RING_CH"/>
    <property type="match status" value="1"/>
</dbReference>
<keyword evidence="2 8" id="KW-0812">Transmembrane</keyword>
<accession>A0A9W4JEU3</accession>
<organism evidence="10 11">
    <name type="scientific">Penicillium salamii</name>
    <dbReference type="NCBI Taxonomy" id="1612424"/>
    <lineage>
        <taxon>Eukaryota</taxon>
        <taxon>Fungi</taxon>
        <taxon>Dikarya</taxon>
        <taxon>Ascomycota</taxon>
        <taxon>Pezizomycotina</taxon>
        <taxon>Eurotiomycetes</taxon>
        <taxon>Eurotiomycetidae</taxon>
        <taxon>Eurotiales</taxon>
        <taxon>Aspergillaceae</taxon>
        <taxon>Penicillium</taxon>
    </lineage>
</organism>
<keyword evidence="4" id="KW-0863">Zinc-finger</keyword>
<evidence type="ECO:0000259" key="9">
    <source>
        <dbReference type="PROSITE" id="PS51292"/>
    </source>
</evidence>
<dbReference type="EMBL" id="CAJVPG010000288">
    <property type="protein sequence ID" value="CAG8388027.1"/>
    <property type="molecule type" value="Genomic_DNA"/>
</dbReference>
<keyword evidence="3" id="KW-0479">Metal-binding</keyword>
<protein>
    <recommendedName>
        <fullName evidence="9">RING-CH-type domain-containing protein</fullName>
    </recommendedName>
</protein>
<feature type="transmembrane region" description="Helical" evidence="8">
    <location>
        <begin position="240"/>
        <end position="261"/>
    </location>
</feature>
<comment type="caution">
    <text evidence="10">The sequence shown here is derived from an EMBL/GenBank/DDBJ whole genome shotgun (WGS) entry which is preliminary data.</text>
</comment>
<dbReference type="InterPro" id="IPR013083">
    <property type="entry name" value="Znf_RING/FYVE/PHD"/>
</dbReference>
<feature type="domain" description="RING-CH-type" evidence="9">
    <location>
        <begin position="2"/>
        <end position="75"/>
    </location>
</feature>
<proteinExistence type="predicted"/>
<keyword evidence="11" id="KW-1185">Reference proteome</keyword>
<dbReference type="InterPro" id="IPR011016">
    <property type="entry name" value="Znf_RING-CH"/>
</dbReference>
<dbReference type="Proteomes" id="UP001152649">
    <property type="component" value="Unassembled WGS sequence"/>
</dbReference>
<name>A0A9W4JEU3_9EURO</name>
<keyword evidence="5" id="KW-0862">Zinc</keyword>
<feature type="transmembrane region" description="Helical" evidence="8">
    <location>
        <begin position="102"/>
        <end position="126"/>
    </location>
</feature>
<dbReference type="Gene3D" id="3.30.40.10">
    <property type="entry name" value="Zinc/RING finger domain, C3HC4 (zinc finger)"/>
    <property type="match status" value="1"/>
</dbReference>
<sequence length="334" mass="37256">MANYGTQTECWICYQDDTKEECPSSVWSSPCPCGLKAHESCLLAWISHLQSNPAIDDRHASGVVCPCCRMKIRFIQPHTVLGNIFLAVERAVYLGTVPSMGFLILCLLLAGCYVHGSLSLYLMFGFNQQDRQGINRHLLPALMLPATAILRSDHRVANFAFWLVLLTGVCWGRSQIVFGHVTPIQGGILLSGLRLMYQGLHLNLVSGAERRWRATVADFMQTHHEIPQAGFLFRPKEQRITVNVVSYEVNVLLAFVMPALFGGMGDLLNLVLSTDWTIGSSDVGGRQITLLQSRGGRSIIGGCIFICLKDALILCCTWYFCKSRRKCKIFDHRS</sequence>
<dbReference type="OrthoDB" id="5817083at2759"/>